<dbReference type="OrthoDB" id="793940at2"/>
<dbReference type="SUPFAM" id="SSF54593">
    <property type="entry name" value="Glyoxalase/Bleomycin resistance protein/Dihydroxybiphenyl dioxygenase"/>
    <property type="match status" value="1"/>
</dbReference>
<organism evidence="1 2">
    <name type="scientific">Formosa maritima</name>
    <dbReference type="NCBI Taxonomy" id="2592046"/>
    <lineage>
        <taxon>Bacteria</taxon>
        <taxon>Pseudomonadati</taxon>
        <taxon>Bacteroidota</taxon>
        <taxon>Flavobacteriia</taxon>
        <taxon>Flavobacteriales</taxon>
        <taxon>Flavobacteriaceae</taxon>
        <taxon>Formosa</taxon>
    </lineage>
</organism>
<comment type="caution">
    <text evidence="1">The sequence shown here is derived from an EMBL/GenBank/DDBJ whole genome shotgun (WGS) entry which is preliminary data.</text>
</comment>
<dbReference type="PANTHER" id="PTHR39434">
    <property type="match status" value="1"/>
</dbReference>
<dbReference type="RefSeq" id="WP_148456172.1">
    <property type="nucleotide sequence ID" value="NZ_VSFC01000052.1"/>
</dbReference>
<evidence type="ECO:0000313" key="2">
    <source>
        <dbReference type="Proteomes" id="UP000324550"/>
    </source>
</evidence>
<dbReference type="AlphaFoldDB" id="A0A5D0G375"/>
<keyword evidence="2" id="KW-1185">Reference proteome</keyword>
<dbReference type="InterPro" id="IPR029068">
    <property type="entry name" value="Glyas_Bleomycin-R_OHBP_Dase"/>
</dbReference>
<protein>
    <submittedName>
        <fullName evidence="1">Bleomycin resistance protein</fullName>
    </submittedName>
</protein>
<dbReference type="Gene3D" id="3.10.180.10">
    <property type="entry name" value="2,3-Dihydroxybiphenyl 1,2-Dioxygenase, domain 1"/>
    <property type="match status" value="1"/>
</dbReference>
<accession>A0A5D0G375</accession>
<dbReference type="Proteomes" id="UP000324550">
    <property type="component" value="Unassembled WGS sequence"/>
</dbReference>
<dbReference type="EMBL" id="VSFC01000052">
    <property type="protein sequence ID" value="TYA53100.1"/>
    <property type="molecule type" value="Genomic_DNA"/>
</dbReference>
<reference evidence="1 2" key="1">
    <citation type="submission" date="2019-08" db="EMBL/GenBank/DDBJ databases">
        <title>Formosa sediminis sp. nov., isolated from marine sediment.</title>
        <authorList>
            <person name="Cao W.R."/>
        </authorList>
    </citation>
    <scope>NUCLEOTIDE SEQUENCE [LARGE SCALE GENOMIC DNA]</scope>
    <source>
        <strain evidence="1 2">1494</strain>
    </source>
</reference>
<gene>
    <name evidence="1" type="ORF">FVF61_10585</name>
</gene>
<dbReference type="PANTHER" id="PTHR39434:SF1">
    <property type="entry name" value="VOC DOMAIN-CONTAINING PROTEIN"/>
    <property type="match status" value="1"/>
</dbReference>
<name>A0A5D0G375_9FLAO</name>
<evidence type="ECO:0000313" key="1">
    <source>
        <dbReference type="EMBL" id="TYA53100.1"/>
    </source>
</evidence>
<proteinExistence type="predicted"/>
<sequence>MNTSFHMSIPCLSVKETKNFYTNSIGATSGRHAQNWVDINLFGHQLTFIKAEKFNFNSPNYVFEGKILPSFHFGIIVDEKTWQDIYSKLNKQNLEIVEKTTFLSNKAGEHASFFIKDPNDYMLEFKCFKDSKNIFKS</sequence>